<evidence type="ECO:0000313" key="6">
    <source>
        <dbReference type="Proteomes" id="UP001060104"/>
    </source>
</evidence>
<dbReference type="RefSeq" id="WP_022300782.1">
    <property type="nucleotide sequence ID" value="NZ_CABMFH010000023.1"/>
</dbReference>
<evidence type="ECO:0000256" key="1">
    <source>
        <dbReference type="SAM" id="SignalP"/>
    </source>
</evidence>
<dbReference type="PROSITE" id="PS51257">
    <property type="entry name" value="PROKAR_LIPOPROTEIN"/>
    <property type="match status" value="1"/>
</dbReference>
<dbReference type="Pfam" id="PF08522">
    <property type="entry name" value="BT_3987-like_N"/>
    <property type="match status" value="1"/>
</dbReference>
<protein>
    <submittedName>
        <fullName evidence="4">Discoidin domain-containing protein</fullName>
    </submittedName>
    <submittedName>
        <fullName evidence="3">Exo-alpha-sialidase</fullName>
    </submittedName>
</protein>
<dbReference type="Pfam" id="PF00754">
    <property type="entry name" value="F5_F8_type_C"/>
    <property type="match status" value="1"/>
</dbReference>
<evidence type="ECO:0000259" key="2">
    <source>
        <dbReference type="PROSITE" id="PS50022"/>
    </source>
</evidence>
<name>A0A3E5G694_9BACE</name>
<dbReference type="Proteomes" id="UP000095606">
    <property type="component" value="Unassembled WGS sequence"/>
</dbReference>
<dbReference type="Gene3D" id="2.60.40.1740">
    <property type="entry name" value="hypothetical protein (bacova_03559)"/>
    <property type="match status" value="1"/>
</dbReference>
<dbReference type="AlphaFoldDB" id="A0A3E5G694"/>
<dbReference type="InterPro" id="IPR008979">
    <property type="entry name" value="Galactose-bd-like_sf"/>
</dbReference>
<dbReference type="Gene3D" id="2.60.120.260">
    <property type="entry name" value="Galactose-binding domain-like"/>
    <property type="match status" value="1"/>
</dbReference>
<feature type="domain" description="F5/8 type C" evidence="2">
    <location>
        <begin position="185"/>
        <end position="338"/>
    </location>
</feature>
<reference evidence="4" key="2">
    <citation type="submission" date="2022-08" db="EMBL/GenBank/DDBJ databases">
        <title>Genome Sequencing of Bacteroides fragilis Group Isolates with Nanopore Technology.</title>
        <authorList>
            <person name="Tisza M.J."/>
            <person name="Smith D."/>
            <person name="Dekker J.P."/>
        </authorList>
    </citation>
    <scope>NUCLEOTIDE SEQUENCE</scope>
    <source>
        <strain evidence="4">BFG-527</strain>
    </source>
</reference>
<dbReference type="InterPro" id="IPR013728">
    <property type="entry name" value="BT_3987-like_N"/>
</dbReference>
<keyword evidence="1" id="KW-0732">Signal</keyword>
<dbReference type="GeneID" id="69589586"/>
<dbReference type="SUPFAM" id="SSF49785">
    <property type="entry name" value="Galactose-binding domain-like"/>
    <property type="match status" value="1"/>
</dbReference>
<organism evidence="3 5">
    <name type="scientific">Bacteroides faecis</name>
    <dbReference type="NCBI Taxonomy" id="674529"/>
    <lineage>
        <taxon>Bacteria</taxon>
        <taxon>Pseudomonadati</taxon>
        <taxon>Bacteroidota</taxon>
        <taxon>Bacteroidia</taxon>
        <taxon>Bacteroidales</taxon>
        <taxon>Bacteroidaceae</taxon>
        <taxon>Bacteroides</taxon>
    </lineage>
</organism>
<feature type="chain" id="PRO_5044593167" evidence="1">
    <location>
        <begin position="24"/>
        <end position="338"/>
    </location>
</feature>
<proteinExistence type="predicted"/>
<accession>A0A3E5G694</accession>
<dbReference type="PROSITE" id="PS50022">
    <property type="entry name" value="FA58C_3"/>
    <property type="match status" value="1"/>
</dbReference>
<evidence type="ECO:0000313" key="3">
    <source>
        <dbReference type="EMBL" id="CUP53970.1"/>
    </source>
</evidence>
<accession>A0A174P569</accession>
<feature type="signal peptide" evidence="1">
    <location>
        <begin position="1"/>
        <end position="23"/>
    </location>
</feature>
<sequence>MKINTYILGLLAVAGLFSFQSCDDESYDVVGNPDNLIYFPPKGQFNNTSAAVETFTVVSTPVGYFGDEVYAKFGVSATRPMDGSATVTAVIDNGLVEAFNTENGTEYKTTSVAVLQRASVSVGNGSYLSSDSIEVVIPEEKYSGMAEKGAYLIPVRLESTTKGKVTVTKNLAYVVVNLEERLIKEDAGSDDIKGAKVSDRSAWTATTTDSSVDANSIARIFDGNTGSGASFSNEENPTFTLDMNATNNVTALYFKNSSSSWGSYYNFSRIGVELSTDGNNWTDAGAAAPVVENNTDQYIILYGAVPARYVRLSLQWSNGSGSWGGYYRTFNELDVYAE</sequence>
<dbReference type="InterPro" id="IPR000421">
    <property type="entry name" value="FA58C"/>
</dbReference>
<evidence type="ECO:0000313" key="4">
    <source>
        <dbReference type="EMBL" id="UVQ72277.1"/>
    </source>
</evidence>
<evidence type="ECO:0000313" key="5">
    <source>
        <dbReference type="Proteomes" id="UP000095606"/>
    </source>
</evidence>
<keyword evidence="6" id="KW-1185">Reference proteome</keyword>
<reference evidence="3 5" key="1">
    <citation type="submission" date="2015-09" db="EMBL/GenBank/DDBJ databases">
        <authorList>
            <consortium name="Pathogen Informatics"/>
        </authorList>
    </citation>
    <scope>NUCLEOTIDE SEQUENCE [LARGE SCALE GENOMIC DNA]</scope>
    <source>
        <strain evidence="3 5">2789STDY5834846</strain>
    </source>
</reference>
<dbReference type="EMBL" id="CP103141">
    <property type="protein sequence ID" value="UVQ72277.1"/>
    <property type="molecule type" value="Genomic_DNA"/>
</dbReference>
<dbReference type="EMBL" id="CZAE01000013">
    <property type="protein sequence ID" value="CUP53970.1"/>
    <property type="molecule type" value="Genomic_DNA"/>
</dbReference>
<dbReference type="Proteomes" id="UP001060104">
    <property type="component" value="Chromosome"/>
</dbReference>
<gene>
    <name evidence="3" type="ORF">ERS852461_02806</name>
    <name evidence="4" type="ORF">NXY30_14425</name>
</gene>